<evidence type="ECO:0000313" key="3">
    <source>
        <dbReference type="EMBL" id="KAK6150672.1"/>
    </source>
</evidence>
<keyword evidence="4" id="KW-1185">Reference proteome</keyword>
<dbReference type="EMBL" id="JABTTQ020000008">
    <property type="protein sequence ID" value="KAK6150672.1"/>
    <property type="molecule type" value="Genomic_DNA"/>
</dbReference>
<organism evidence="3 4">
    <name type="scientific">Rehmannia glutinosa</name>
    <name type="common">Chinese foxglove</name>
    <dbReference type="NCBI Taxonomy" id="99300"/>
    <lineage>
        <taxon>Eukaryota</taxon>
        <taxon>Viridiplantae</taxon>
        <taxon>Streptophyta</taxon>
        <taxon>Embryophyta</taxon>
        <taxon>Tracheophyta</taxon>
        <taxon>Spermatophyta</taxon>
        <taxon>Magnoliopsida</taxon>
        <taxon>eudicotyledons</taxon>
        <taxon>Gunneridae</taxon>
        <taxon>Pentapetalae</taxon>
        <taxon>asterids</taxon>
        <taxon>lamiids</taxon>
        <taxon>Lamiales</taxon>
        <taxon>Orobanchaceae</taxon>
        <taxon>Rehmannieae</taxon>
        <taxon>Rehmannia</taxon>
    </lineage>
</organism>
<dbReference type="SUPFAM" id="SSF56219">
    <property type="entry name" value="DNase I-like"/>
    <property type="match status" value="1"/>
</dbReference>
<protein>
    <recommendedName>
        <fullName evidence="5">Reverse transcriptase zinc-binding domain-containing protein</fullName>
    </recommendedName>
</protein>
<dbReference type="Proteomes" id="UP001318860">
    <property type="component" value="Unassembled WGS sequence"/>
</dbReference>
<dbReference type="PANTHER" id="PTHR33116">
    <property type="entry name" value="REVERSE TRANSCRIPTASE ZINC-BINDING DOMAIN-CONTAINING PROTEIN-RELATED-RELATED"/>
    <property type="match status" value="1"/>
</dbReference>
<evidence type="ECO:0000259" key="2">
    <source>
        <dbReference type="Pfam" id="PF13966"/>
    </source>
</evidence>
<evidence type="ECO:0000259" key="1">
    <source>
        <dbReference type="Pfam" id="PF03372"/>
    </source>
</evidence>
<feature type="domain" description="Endonuclease/exonuclease/phosphatase" evidence="1">
    <location>
        <begin position="2"/>
        <end position="186"/>
    </location>
</feature>
<sequence length="496" mass="56544">MNFLRHHKLDVIGVLETKLVEATLPKIMRTWFAGWKYTCNFHTHPNGRILVLWNPATVILEELDISPQVIHCAITCKVSSVSLLASFIYGYHTVGSKKPLWDNLISFGENCSLPWIAIGDFNNVLNANEKCNGKDVTSHELKHFEECCVLTGLTDLRSMGCHFTWTNNEVWCKLDRAMVNKHWFDQGLDGMANFLPSGCLSGHSPCIVSLLDVIANTNRPFRFFNMLVNMPIGSMPFKYLGIPLAAEKLKAVHYASLVEKIAVYLNGASVWDWTPAKGDSPLLKRIFEIRDIIVSKEGTTELAIANLDRWFAGENSGCSKAYEYFRPRGIPKVWANEVWRHYIPPKHSFILWLGIKGRLQTKDRLHYMDIDQNCALCGTAPETLDHLFFQCNMTNQVWLQIKKWLCITRAMTTIKSALKYMKKKKLVGLLGNHVPRKAQMACTCISYLTARNKRLFEGAVVTSDGITRKIKTHVYKIMFSSYPHVLVQYEHFALGH</sequence>
<dbReference type="PANTHER" id="PTHR33116:SF78">
    <property type="entry name" value="OS12G0587133 PROTEIN"/>
    <property type="match status" value="1"/>
</dbReference>
<dbReference type="InterPro" id="IPR005135">
    <property type="entry name" value="Endo/exonuclease/phosphatase"/>
</dbReference>
<proteinExistence type="predicted"/>
<evidence type="ECO:0000313" key="4">
    <source>
        <dbReference type="Proteomes" id="UP001318860"/>
    </source>
</evidence>
<dbReference type="Pfam" id="PF03372">
    <property type="entry name" value="Exo_endo_phos"/>
    <property type="match status" value="1"/>
</dbReference>
<feature type="domain" description="Reverse transcriptase zinc-binding" evidence="2">
    <location>
        <begin position="318"/>
        <end position="398"/>
    </location>
</feature>
<name>A0ABR0WWF2_REHGL</name>
<accession>A0ABR0WWF2</accession>
<dbReference type="Gene3D" id="3.60.10.10">
    <property type="entry name" value="Endonuclease/exonuclease/phosphatase"/>
    <property type="match status" value="1"/>
</dbReference>
<evidence type="ECO:0008006" key="5">
    <source>
        <dbReference type="Google" id="ProtNLM"/>
    </source>
</evidence>
<dbReference type="InterPro" id="IPR026960">
    <property type="entry name" value="RVT-Znf"/>
</dbReference>
<comment type="caution">
    <text evidence="3">The sequence shown here is derived from an EMBL/GenBank/DDBJ whole genome shotgun (WGS) entry which is preliminary data.</text>
</comment>
<dbReference type="Pfam" id="PF13966">
    <property type="entry name" value="zf-RVT"/>
    <property type="match status" value="1"/>
</dbReference>
<reference evidence="3 4" key="1">
    <citation type="journal article" date="2021" name="Comput. Struct. Biotechnol. J.">
        <title>De novo genome assembly of the potent medicinal plant Rehmannia glutinosa using nanopore technology.</title>
        <authorList>
            <person name="Ma L."/>
            <person name="Dong C."/>
            <person name="Song C."/>
            <person name="Wang X."/>
            <person name="Zheng X."/>
            <person name="Niu Y."/>
            <person name="Chen S."/>
            <person name="Feng W."/>
        </authorList>
    </citation>
    <scope>NUCLEOTIDE SEQUENCE [LARGE SCALE GENOMIC DNA]</scope>
    <source>
        <strain evidence="3">DH-2019</strain>
    </source>
</reference>
<dbReference type="InterPro" id="IPR036691">
    <property type="entry name" value="Endo/exonu/phosph_ase_sf"/>
</dbReference>
<gene>
    <name evidence="3" type="ORF">DH2020_015604</name>
</gene>